<dbReference type="InterPro" id="IPR006140">
    <property type="entry name" value="D-isomer_DH_NAD-bd"/>
</dbReference>
<evidence type="ECO:0000259" key="5">
    <source>
        <dbReference type="Pfam" id="PF00389"/>
    </source>
</evidence>
<dbReference type="InterPro" id="IPR050418">
    <property type="entry name" value="D-iso_2-hydroxyacid_DH_PdxB"/>
</dbReference>
<evidence type="ECO:0000256" key="4">
    <source>
        <dbReference type="RuleBase" id="RU003719"/>
    </source>
</evidence>
<dbReference type="PROSITE" id="PS00065">
    <property type="entry name" value="D_2_HYDROXYACID_DH_1"/>
    <property type="match status" value="1"/>
</dbReference>
<dbReference type="PANTHER" id="PTHR43761">
    <property type="entry name" value="D-ISOMER SPECIFIC 2-HYDROXYACID DEHYDROGENASE FAMILY PROTEIN (AFU_ORTHOLOGUE AFUA_1G13630)"/>
    <property type="match status" value="1"/>
</dbReference>
<evidence type="ECO:0000313" key="7">
    <source>
        <dbReference type="EMBL" id="MCR1899113.1"/>
    </source>
</evidence>
<accession>A0AAE3HHB0</accession>
<dbReference type="SUPFAM" id="SSF51735">
    <property type="entry name" value="NAD(P)-binding Rossmann-fold domains"/>
    <property type="match status" value="1"/>
</dbReference>
<protein>
    <submittedName>
        <fullName evidence="7">Phosphoglycerate dehydrogenase</fullName>
    </submittedName>
</protein>
<dbReference type="AlphaFoldDB" id="A0AAE3HHB0"/>
<evidence type="ECO:0000256" key="2">
    <source>
        <dbReference type="ARBA" id="ARBA00023002"/>
    </source>
</evidence>
<sequence length="313" mass="35010">MKKVLVTPRPFAKSGLNEIRRIERAGYKAIFNTTGRRFKRNELYELVTDVAGVIIGDDKFDEKLLRHAKNLKVVSRFGVGVDNIDLKVAKELDITVERAIGANSTSVAEMALTYFFALSKKLLAMSQEAKKGSSKRIVGSELFGKTVGIVGLGSIGREVCRMARGIGMDVLVYDPYFKDDPLKEKYDFSVLPLKEVLENSDFVSLHLPYTEETENLMNKETIGYMKKSAFLINTARAEIVNQEDLKEALRTNRIAGAAEDVNLDRRIGDIVNLPNYLLTAHIASVTQEAELNTMRISTANLLNKLKEMDNNNV</sequence>
<dbReference type="GO" id="GO:0016616">
    <property type="term" value="F:oxidoreductase activity, acting on the CH-OH group of donors, NAD or NADP as acceptor"/>
    <property type="evidence" value="ECO:0007669"/>
    <property type="project" value="InterPro"/>
</dbReference>
<dbReference type="InterPro" id="IPR029753">
    <property type="entry name" value="D-isomer_DH_CS"/>
</dbReference>
<dbReference type="PANTHER" id="PTHR43761:SF1">
    <property type="entry name" value="D-ISOMER SPECIFIC 2-HYDROXYACID DEHYDROGENASE CATALYTIC DOMAIN-CONTAINING PROTEIN-RELATED"/>
    <property type="match status" value="1"/>
</dbReference>
<dbReference type="RefSeq" id="WP_257531125.1">
    <property type="nucleotide sequence ID" value="NZ_JANKAS010000007.1"/>
</dbReference>
<evidence type="ECO:0000259" key="6">
    <source>
        <dbReference type="Pfam" id="PF02826"/>
    </source>
</evidence>
<dbReference type="InterPro" id="IPR036291">
    <property type="entry name" value="NAD(P)-bd_dom_sf"/>
</dbReference>
<gene>
    <name evidence="7" type="ORF">NSA47_08970</name>
</gene>
<dbReference type="InterPro" id="IPR006139">
    <property type="entry name" value="D-isomer_2_OHA_DH_cat_dom"/>
</dbReference>
<dbReference type="Pfam" id="PF00389">
    <property type="entry name" value="2-Hacid_dh"/>
    <property type="match status" value="1"/>
</dbReference>
<reference evidence="7" key="1">
    <citation type="submission" date="2022-07" db="EMBL/GenBank/DDBJ databases">
        <title>Enhanced cultured diversity of the mouse gut microbiota enables custom-made synthetic communities.</title>
        <authorList>
            <person name="Afrizal A."/>
        </authorList>
    </citation>
    <scope>NUCLEOTIDE SEQUENCE</scope>
    <source>
        <strain evidence="7">DSM 28593</strain>
    </source>
</reference>
<feature type="domain" description="D-isomer specific 2-hydroxyacid dehydrogenase NAD-binding" evidence="6">
    <location>
        <begin position="113"/>
        <end position="283"/>
    </location>
</feature>
<dbReference type="Pfam" id="PF02826">
    <property type="entry name" value="2-Hacid_dh_C"/>
    <property type="match status" value="1"/>
</dbReference>
<evidence type="ECO:0000256" key="1">
    <source>
        <dbReference type="ARBA" id="ARBA00005854"/>
    </source>
</evidence>
<keyword evidence="2 4" id="KW-0560">Oxidoreductase</keyword>
<keyword evidence="8" id="KW-1185">Reference proteome</keyword>
<dbReference type="Gene3D" id="3.40.50.720">
    <property type="entry name" value="NAD(P)-binding Rossmann-like Domain"/>
    <property type="match status" value="2"/>
</dbReference>
<comment type="caution">
    <text evidence="7">The sequence shown here is derived from an EMBL/GenBank/DDBJ whole genome shotgun (WGS) entry which is preliminary data.</text>
</comment>
<comment type="similarity">
    <text evidence="1 4">Belongs to the D-isomer specific 2-hydroxyacid dehydrogenase family.</text>
</comment>
<dbReference type="CDD" id="cd12172">
    <property type="entry name" value="PGDH_like_2"/>
    <property type="match status" value="1"/>
</dbReference>
<keyword evidence="3" id="KW-0520">NAD</keyword>
<name>A0AAE3HHB0_9FIRM</name>
<feature type="domain" description="D-isomer specific 2-hydroxyacid dehydrogenase catalytic" evidence="5">
    <location>
        <begin position="32"/>
        <end position="311"/>
    </location>
</feature>
<dbReference type="SUPFAM" id="SSF52283">
    <property type="entry name" value="Formate/glycerate dehydrogenase catalytic domain-like"/>
    <property type="match status" value="1"/>
</dbReference>
<proteinExistence type="inferred from homology"/>
<evidence type="ECO:0000256" key="3">
    <source>
        <dbReference type="ARBA" id="ARBA00023027"/>
    </source>
</evidence>
<dbReference type="GO" id="GO:0051287">
    <property type="term" value="F:NAD binding"/>
    <property type="evidence" value="ECO:0007669"/>
    <property type="project" value="InterPro"/>
</dbReference>
<dbReference type="InterPro" id="IPR029752">
    <property type="entry name" value="D-isomer_DH_CS1"/>
</dbReference>
<dbReference type="PROSITE" id="PS00670">
    <property type="entry name" value="D_2_HYDROXYACID_DH_2"/>
    <property type="match status" value="1"/>
</dbReference>
<dbReference type="EMBL" id="JANKAS010000007">
    <property type="protein sequence ID" value="MCR1899113.1"/>
    <property type="molecule type" value="Genomic_DNA"/>
</dbReference>
<evidence type="ECO:0000313" key="8">
    <source>
        <dbReference type="Proteomes" id="UP001205748"/>
    </source>
</evidence>
<dbReference type="Proteomes" id="UP001205748">
    <property type="component" value="Unassembled WGS sequence"/>
</dbReference>
<organism evidence="7 8">
    <name type="scientific">Irregularibacter muris</name>
    <dbReference type="NCBI Taxonomy" id="1796619"/>
    <lineage>
        <taxon>Bacteria</taxon>
        <taxon>Bacillati</taxon>
        <taxon>Bacillota</taxon>
        <taxon>Clostridia</taxon>
        <taxon>Eubacteriales</taxon>
        <taxon>Eubacteriaceae</taxon>
        <taxon>Irregularibacter</taxon>
    </lineage>
</organism>